<feature type="region of interest" description="Disordered" evidence="1">
    <location>
        <begin position="1"/>
        <end position="56"/>
    </location>
</feature>
<reference evidence="2 3" key="1">
    <citation type="submission" date="2015-01" db="EMBL/GenBank/DDBJ databases">
        <title>The Genome Sequence of Ochroconis gallopava CBS43764.</title>
        <authorList>
            <consortium name="The Broad Institute Genomics Platform"/>
            <person name="Cuomo C."/>
            <person name="de Hoog S."/>
            <person name="Gorbushina A."/>
            <person name="Stielow B."/>
            <person name="Teixiera M."/>
            <person name="Abouelleil A."/>
            <person name="Chapman S.B."/>
            <person name="Priest M."/>
            <person name="Young S.K."/>
            <person name="Wortman J."/>
            <person name="Nusbaum C."/>
            <person name="Birren B."/>
        </authorList>
    </citation>
    <scope>NUCLEOTIDE SEQUENCE [LARGE SCALE GENOMIC DNA]</scope>
    <source>
        <strain evidence="2 3">CBS 43764</strain>
    </source>
</reference>
<accession>A0A0D1YUR3</accession>
<sequence>MEPIERHTSYARGGAGNMRRKSEQAAALQELATSGPDVRRRDSILSSGSSRRGSIVDALTAPFRRMSSSKE</sequence>
<dbReference type="EMBL" id="KN847541">
    <property type="protein sequence ID" value="KIW04407.1"/>
    <property type="molecule type" value="Genomic_DNA"/>
</dbReference>
<dbReference type="VEuPathDB" id="FungiDB:PV09_04683"/>
<evidence type="ECO:0000256" key="1">
    <source>
        <dbReference type="SAM" id="MobiDB-lite"/>
    </source>
</evidence>
<gene>
    <name evidence="2" type="ORF">PV09_04683</name>
</gene>
<dbReference type="AlphaFoldDB" id="A0A0D1YUR3"/>
<keyword evidence="3" id="KW-1185">Reference proteome</keyword>
<dbReference type="HOGENOM" id="CLU_2741982_0_0_1"/>
<name>A0A0D1YUR3_9PEZI</name>
<proteinExistence type="predicted"/>
<evidence type="ECO:0000313" key="3">
    <source>
        <dbReference type="Proteomes" id="UP000053259"/>
    </source>
</evidence>
<organism evidence="2 3">
    <name type="scientific">Verruconis gallopava</name>
    <dbReference type="NCBI Taxonomy" id="253628"/>
    <lineage>
        <taxon>Eukaryota</taxon>
        <taxon>Fungi</taxon>
        <taxon>Dikarya</taxon>
        <taxon>Ascomycota</taxon>
        <taxon>Pezizomycotina</taxon>
        <taxon>Dothideomycetes</taxon>
        <taxon>Pleosporomycetidae</taxon>
        <taxon>Venturiales</taxon>
        <taxon>Sympoventuriaceae</taxon>
        <taxon>Verruconis</taxon>
    </lineage>
</organism>
<feature type="compositionally biased region" description="Low complexity" evidence="1">
    <location>
        <begin position="44"/>
        <end position="55"/>
    </location>
</feature>
<dbReference type="GeneID" id="27312656"/>
<dbReference type="RefSeq" id="XP_016214276.1">
    <property type="nucleotide sequence ID" value="XM_016358074.1"/>
</dbReference>
<dbReference type="InParanoid" id="A0A0D1YUR3"/>
<evidence type="ECO:0000313" key="2">
    <source>
        <dbReference type="EMBL" id="KIW04407.1"/>
    </source>
</evidence>
<dbReference type="OrthoDB" id="3945379at2759"/>
<dbReference type="Proteomes" id="UP000053259">
    <property type="component" value="Unassembled WGS sequence"/>
</dbReference>
<protein>
    <submittedName>
        <fullName evidence="2">Uncharacterized protein</fullName>
    </submittedName>
</protein>